<keyword evidence="2" id="KW-1185">Reference proteome</keyword>
<dbReference type="KEGG" id="hni:W911_04405"/>
<dbReference type="HOGENOM" id="CLU_3290872_0_0_5"/>
<accession>V5SHF5</accession>
<evidence type="ECO:0000313" key="1">
    <source>
        <dbReference type="EMBL" id="AHB49932.1"/>
    </source>
</evidence>
<organism evidence="1 2">
    <name type="scientific">Hyphomicrobium nitrativorans NL23</name>
    <dbReference type="NCBI Taxonomy" id="1029756"/>
    <lineage>
        <taxon>Bacteria</taxon>
        <taxon>Pseudomonadati</taxon>
        <taxon>Pseudomonadota</taxon>
        <taxon>Alphaproteobacteria</taxon>
        <taxon>Hyphomicrobiales</taxon>
        <taxon>Hyphomicrobiaceae</taxon>
        <taxon>Hyphomicrobium</taxon>
    </lineage>
</organism>
<reference evidence="1 2" key="1">
    <citation type="journal article" date="2014" name="Genome Announc.">
        <title>Complete Genome Sequence of Hyphomicrobium nitrativorans Strain NL23, a Denitrifying Bacterium Isolated from Biofilm of a Methanol-Fed Denitrification System Treating Seawater at the Montreal Biodome.</title>
        <authorList>
            <person name="Martineau C."/>
            <person name="Villeneuve C."/>
            <person name="Mauffrey F."/>
            <person name="Villemur R."/>
        </authorList>
    </citation>
    <scope>NUCLEOTIDE SEQUENCE [LARGE SCALE GENOMIC DNA]</scope>
    <source>
        <strain evidence="1">NL23</strain>
    </source>
</reference>
<evidence type="ECO:0000313" key="2">
    <source>
        <dbReference type="Proteomes" id="UP000018542"/>
    </source>
</evidence>
<name>V5SHF5_9HYPH</name>
<proteinExistence type="predicted"/>
<gene>
    <name evidence="1" type="ORF">W911_04405</name>
</gene>
<protein>
    <submittedName>
        <fullName evidence="1">Uncharacterized protein</fullName>
    </submittedName>
</protein>
<dbReference type="EMBL" id="CP006912">
    <property type="protein sequence ID" value="AHB49932.1"/>
    <property type="molecule type" value="Genomic_DNA"/>
</dbReference>
<dbReference type="PATRIC" id="fig|1029756.8.peg.920"/>
<dbReference type="AlphaFoldDB" id="V5SHF5"/>
<dbReference type="STRING" id="1029756.W911_04405"/>
<sequence length="40" mass="4182">MTMTFDRFANMAEVTSALAAYLATTHDDAADASASVGLRS</sequence>
<dbReference type="Proteomes" id="UP000018542">
    <property type="component" value="Chromosome"/>
</dbReference>